<protein>
    <submittedName>
        <fullName evidence="2">Uncharacterized protein</fullName>
    </submittedName>
</protein>
<accession>A0AAU7CJQ5</accession>
<gene>
    <name evidence="2" type="ORF">V5E97_05455</name>
</gene>
<evidence type="ECO:0000313" key="2">
    <source>
        <dbReference type="EMBL" id="XBH05466.1"/>
    </source>
</evidence>
<evidence type="ECO:0000256" key="1">
    <source>
        <dbReference type="SAM" id="Phobius"/>
    </source>
</evidence>
<proteinExistence type="predicted"/>
<sequence length="176" mass="19552">MSVIKRTLLLFWAAWLSVVATTNVLDGLRTLGTLPESFQFISGNWQWINQVMDPIAVPRSLQATLFVGVIGWEALGALLFWWAVASYRGRPLMQEQATLFACGVNLALWSTFQVLDEVFLAYVPEGVHRVIFLNQIATLLVLDLLPSQARRTDMIEPDSIRAGDDLVATAPGPPRV</sequence>
<reference evidence="2" key="1">
    <citation type="submission" date="2024-05" db="EMBL/GenBank/DDBJ databases">
        <title>Planctomycetes of the genus Singulisphaera possess chitinolytic capabilities.</title>
        <authorList>
            <person name="Ivanova A."/>
        </authorList>
    </citation>
    <scope>NUCLEOTIDE SEQUENCE</scope>
    <source>
        <strain evidence="2">Ch08T</strain>
    </source>
</reference>
<dbReference type="EMBL" id="CP155447">
    <property type="protein sequence ID" value="XBH05466.1"/>
    <property type="molecule type" value="Genomic_DNA"/>
</dbReference>
<dbReference type="RefSeq" id="WP_406698288.1">
    <property type="nucleotide sequence ID" value="NZ_CP155447.1"/>
</dbReference>
<keyword evidence="1" id="KW-0812">Transmembrane</keyword>
<name>A0AAU7CJQ5_9BACT</name>
<keyword evidence="1" id="KW-0472">Membrane</keyword>
<dbReference type="AlphaFoldDB" id="A0AAU7CJQ5"/>
<organism evidence="2">
    <name type="scientific">Singulisphaera sp. Ch08</name>
    <dbReference type="NCBI Taxonomy" id="3120278"/>
    <lineage>
        <taxon>Bacteria</taxon>
        <taxon>Pseudomonadati</taxon>
        <taxon>Planctomycetota</taxon>
        <taxon>Planctomycetia</taxon>
        <taxon>Isosphaerales</taxon>
        <taxon>Isosphaeraceae</taxon>
        <taxon>Singulisphaera</taxon>
    </lineage>
</organism>
<keyword evidence="1" id="KW-1133">Transmembrane helix</keyword>
<feature type="transmembrane region" description="Helical" evidence="1">
    <location>
        <begin position="63"/>
        <end position="85"/>
    </location>
</feature>